<accession>A0ABT9W2S0</accession>
<evidence type="ECO:0000313" key="2">
    <source>
        <dbReference type="EMBL" id="MDQ0167542.1"/>
    </source>
</evidence>
<reference evidence="2 3" key="1">
    <citation type="submission" date="2023-07" db="EMBL/GenBank/DDBJ databases">
        <title>Genomic Encyclopedia of Type Strains, Phase IV (KMG-IV): sequencing the most valuable type-strain genomes for metagenomic binning, comparative biology and taxonomic classification.</title>
        <authorList>
            <person name="Goeker M."/>
        </authorList>
    </citation>
    <scope>NUCLEOTIDE SEQUENCE [LARGE SCALE GENOMIC DNA]</scope>
    <source>
        <strain evidence="2 3">DSM 12751</strain>
    </source>
</reference>
<keyword evidence="3" id="KW-1185">Reference proteome</keyword>
<dbReference type="RefSeq" id="WP_307396537.1">
    <property type="nucleotide sequence ID" value="NZ_BAAADK010000008.1"/>
</dbReference>
<dbReference type="InterPro" id="IPR031314">
    <property type="entry name" value="DNK_dom"/>
</dbReference>
<gene>
    <name evidence="2" type="ORF">J2S11_003467</name>
</gene>
<name>A0ABT9W2S0_9BACI</name>
<dbReference type="PANTHER" id="PTHR10513:SF46">
    <property type="entry name" value="DEOXYGUANOSINE KINASE"/>
    <property type="match status" value="1"/>
</dbReference>
<dbReference type="PIRSF" id="PIRSF000705">
    <property type="entry name" value="DNK"/>
    <property type="match status" value="1"/>
</dbReference>
<organism evidence="2 3">
    <name type="scientific">Caldalkalibacillus horti</name>
    <dbReference type="NCBI Taxonomy" id="77523"/>
    <lineage>
        <taxon>Bacteria</taxon>
        <taxon>Bacillati</taxon>
        <taxon>Bacillota</taxon>
        <taxon>Bacilli</taxon>
        <taxon>Bacillales</taxon>
        <taxon>Bacillaceae</taxon>
        <taxon>Caldalkalibacillus</taxon>
    </lineage>
</organism>
<keyword evidence="2" id="KW-0808">Transferase</keyword>
<dbReference type="InterPro" id="IPR050566">
    <property type="entry name" value="Deoxyribonucleoside_kinase"/>
</dbReference>
<dbReference type="SUPFAM" id="SSF52540">
    <property type="entry name" value="P-loop containing nucleoside triphosphate hydrolases"/>
    <property type="match status" value="1"/>
</dbReference>
<dbReference type="CDD" id="cd01673">
    <property type="entry name" value="dNK"/>
    <property type="match status" value="1"/>
</dbReference>
<dbReference type="Proteomes" id="UP001235840">
    <property type="component" value="Unassembled WGS sequence"/>
</dbReference>
<dbReference type="Pfam" id="PF01712">
    <property type="entry name" value="dNK"/>
    <property type="match status" value="1"/>
</dbReference>
<keyword evidence="2" id="KW-0418">Kinase</keyword>
<dbReference type="EC" id="2.7.1.113" evidence="2"/>
<evidence type="ECO:0000259" key="1">
    <source>
        <dbReference type="Pfam" id="PF01712"/>
    </source>
</evidence>
<dbReference type="Gene3D" id="3.40.50.300">
    <property type="entry name" value="P-loop containing nucleotide triphosphate hydrolases"/>
    <property type="match status" value="1"/>
</dbReference>
<feature type="domain" description="Deoxynucleoside kinase" evidence="1">
    <location>
        <begin position="6"/>
        <end position="205"/>
    </location>
</feature>
<dbReference type="EMBL" id="JAUSTY010000017">
    <property type="protein sequence ID" value="MDQ0167542.1"/>
    <property type="molecule type" value="Genomic_DNA"/>
</dbReference>
<sequence length="217" mass="25889">MKIPFISIEGPIGVGKTSLSKEISKTFQFHLLQEIVEENPFLDKFYQNMDEWSFQMEMFFLCNRYKQLFDIQSSFLAQNKPVVADYHIFKNTIFARRTLQPSEWQKYIQIYDILVQDMPKPNLIIYLNASLETLIERIQMRGREMEKSIDQAYLQQLSTDYRDFMYEFKRSHPDIPVLEFNGDELDFVASKKDLNDIIQQVSTLLEKENQYECSRTI</sequence>
<dbReference type="PANTHER" id="PTHR10513">
    <property type="entry name" value="DEOXYNUCLEOSIDE KINASE"/>
    <property type="match status" value="1"/>
</dbReference>
<dbReference type="GO" id="GO:0004138">
    <property type="term" value="F:deoxyguanosine kinase activity"/>
    <property type="evidence" value="ECO:0007669"/>
    <property type="project" value="UniProtKB-EC"/>
</dbReference>
<dbReference type="InterPro" id="IPR002624">
    <property type="entry name" value="DCK/DGK"/>
</dbReference>
<proteinExistence type="predicted"/>
<dbReference type="InterPro" id="IPR027417">
    <property type="entry name" value="P-loop_NTPase"/>
</dbReference>
<comment type="caution">
    <text evidence="2">The sequence shown here is derived from an EMBL/GenBank/DDBJ whole genome shotgun (WGS) entry which is preliminary data.</text>
</comment>
<evidence type="ECO:0000313" key="3">
    <source>
        <dbReference type="Proteomes" id="UP001235840"/>
    </source>
</evidence>
<protein>
    <submittedName>
        <fullName evidence="2">Deoxyguanosine kinase</fullName>
        <ecNumber evidence="2">2.7.1.113</ecNumber>
    </submittedName>
</protein>